<dbReference type="CDD" id="cd00086">
    <property type="entry name" value="homeodomain"/>
    <property type="match status" value="1"/>
</dbReference>
<dbReference type="GO" id="GO:0003677">
    <property type="term" value="F:DNA binding"/>
    <property type="evidence" value="ECO:0007669"/>
    <property type="project" value="UniProtKB-UniRule"/>
</dbReference>
<organism evidence="13">
    <name type="scientific">Strongyloides stercoralis</name>
    <name type="common">Threadworm</name>
    <dbReference type="NCBI Taxonomy" id="6248"/>
    <lineage>
        <taxon>Eukaryota</taxon>
        <taxon>Metazoa</taxon>
        <taxon>Ecdysozoa</taxon>
        <taxon>Nematoda</taxon>
        <taxon>Chromadorea</taxon>
        <taxon>Rhabditida</taxon>
        <taxon>Tylenchina</taxon>
        <taxon>Panagrolaimomorpha</taxon>
        <taxon>Strongyloidoidea</taxon>
        <taxon>Strongyloididae</taxon>
        <taxon>Strongyloides</taxon>
    </lineage>
</organism>
<dbReference type="PROSITE" id="PS50071">
    <property type="entry name" value="HOMEOBOX_2"/>
    <property type="match status" value="1"/>
</dbReference>
<dbReference type="Gene3D" id="1.10.10.60">
    <property type="entry name" value="Homeodomain-like"/>
    <property type="match status" value="1"/>
</dbReference>
<evidence type="ECO:0000256" key="10">
    <source>
        <dbReference type="RuleBase" id="RU000682"/>
    </source>
</evidence>
<keyword evidence="5 9" id="KW-0238">DNA-binding</keyword>
<keyword evidence="7 9" id="KW-0539">Nucleus</keyword>
<feature type="domain" description="Homeobox" evidence="11">
    <location>
        <begin position="324"/>
        <end position="384"/>
    </location>
</feature>
<evidence type="ECO:0000256" key="6">
    <source>
        <dbReference type="ARBA" id="ARBA00023155"/>
    </source>
</evidence>
<dbReference type="PANTHER" id="PTHR12862:SF0">
    <property type="entry name" value="N-ACETYL-D-GLUCOSAMINE KINASE"/>
    <property type="match status" value="1"/>
</dbReference>
<evidence type="ECO:0000256" key="8">
    <source>
        <dbReference type="ARBA" id="ARBA00031123"/>
    </source>
</evidence>
<dbReference type="AlphaFoldDB" id="A0A0K0ESQ3"/>
<dbReference type="EC" id="2.7.1.59" evidence="3"/>
<dbReference type="GO" id="GO:0000981">
    <property type="term" value="F:DNA-binding transcription factor activity, RNA polymerase II-specific"/>
    <property type="evidence" value="ECO:0007669"/>
    <property type="project" value="InterPro"/>
</dbReference>
<evidence type="ECO:0000256" key="1">
    <source>
        <dbReference type="ARBA" id="ARBA00004123"/>
    </source>
</evidence>
<dbReference type="GO" id="GO:0045127">
    <property type="term" value="F:N-acetylglucosamine kinase activity"/>
    <property type="evidence" value="ECO:0007669"/>
    <property type="project" value="UniProtKB-EC"/>
</dbReference>
<dbReference type="InterPro" id="IPR002731">
    <property type="entry name" value="ATPase_BadF"/>
</dbReference>
<dbReference type="Pfam" id="PF01869">
    <property type="entry name" value="BcrAD_BadFG"/>
    <property type="match status" value="1"/>
</dbReference>
<dbReference type="InterPro" id="IPR009057">
    <property type="entry name" value="Homeodomain-like_sf"/>
</dbReference>
<evidence type="ECO:0000313" key="12">
    <source>
        <dbReference type="Proteomes" id="UP000035681"/>
    </source>
</evidence>
<accession>A0A0K0ESQ3</accession>
<dbReference type="InterPro" id="IPR017970">
    <property type="entry name" value="Homeobox_CS"/>
</dbReference>
<dbReference type="PROSITE" id="PS00027">
    <property type="entry name" value="HOMEOBOX_1"/>
    <property type="match status" value="1"/>
</dbReference>
<dbReference type="STRING" id="6248.A0A0K0ESQ3"/>
<name>A0A0K0ESQ3_STRER</name>
<keyword evidence="6 9" id="KW-0371">Homeobox</keyword>
<dbReference type="InterPro" id="IPR043129">
    <property type="entry name" value="ATPase_NBD"/>
</dbReference>
<dbReference type="WBParaSite" id="SSTP_0001248200.1">
    <property type="protein sequence ID" value="SSTP_0001248200.1"/>
    <property type="gene ID" value="SSTP_0001248200"/>
</dbReference>
<dbReference type="GO" id="GO:0005634">
    <property type="term" value="C:nucleus"/>
    <property type="evidence" value="ECO:0007669"/>
    <property type="project" value="UniProtKB-SubCell"/>
</dbReference>
<dbReference type="PANTHER" id="PTHR12862">
    <property type="entry name" value="BADF TYPE ATPASE DOMAIN-CONTAINING PROTEIN"/>
    <property type="match status" value="1"/>
</dbReference>
<protein>
    <recommendedName>
        <fullName evidence="4">N-acetyl-D-glucosamine kinase</fullName>
        <ecNumber evidence="3">2.7.1.59</ecNumber>
    </recommendedName>
    <alternativeName>
        <fullName evidence="8">GlcNAc kinase</fullName>
    </alternativeName>
</protein>
<dbReference type="Pfam" id="PF00046">
    <property type="entry name" value="Homeodomain"/>
    <property type="match status" value="1"/>
</dbReference>
<reference evidence="13" key="1">
    <citation type="submission" date="2015-08" db="UniProtKB">
        <authorList>
            <consortium name="WormBaseParasite"/>
        </authorList>
    </citation>
    <scope>IDENTIFICATION</scope>
</reference>
<dbReference type="Proteomes" id="UP000035681">
    <property type="component" value="Unplaced"/>
</dbReference>
<evidence type="ECO:0000256" key="9">
    <source>
        <dbReference type="PROSITE-ProRule" id="PRU00108"/>
    </source>
</evidence>
<dbReference type="InterPro" id="IPR039758">
    <property type="entry name" value="NAGK-like"/>
</dbReference>
<evidence type="ECO:0000256" key="3">
    <source>
        <dbReference type="ARBA" id="ARBA00012122"/>
    </source>
</evidence>
<dbReference type="Gene3D" id="3.30.420.40">
    <property type="match status" value="2"/>
</dbReference>
<dbReference type="WBParaSite" id="TCONS_00016802.p1">
    <property type="protein sequence ID" value="TCONS_00016802.p1"/>
    <property type="gene ID" value="XLOC_011457"/>
</dbReference>
<evidence type="ECO:0000259" key="11">
    <source>
        <dbReference type="PROSITE" id="PS50071"/>
    </source>
</evidence>
<dbReference type="SUPFAM" id="SSF46689">
    <property type="entry name" value="Homeodomain-like"/>
    <property type="match status" value="1"/>
</dbReference>
<evidence type="ECO:0000313" key="13">
    <source>
        <dbReference type="WBParaSite" id="SSTP_0001248200.1"/>
    </source>
</evidence>
<sequence>MKKPLIYAGIEGGATTFQIMIINENGNILGQWEKEGFNFAIIGIKKTAERIASYIEDIKKENNLCFSFAALGLGLAGAEDNEVNEELVKYLTENFSHIANYFYVTSDSIISIASCFKESGIVLISGTGSSCRLLKKNGTIHFVGGWGHLISDGGSAIWLSIKAIKLLFDLEDGLIELPYSHEILKKIILNHFKLTNHVQLIDIIYGANFSKANIASLCKVLALNAPIDPLIEKIFFECGEELGKHIVAIVKHVDKEMIDNVPVLIVGSMFKSWNFIKKGFWSIIENNQKTHGYKKITLYQQNASPAIGAIRLATKNAVFKMDKGCKRRLRTNFTETQSLYLEEAFLESHYPDHASKRAMSKNLQIPEDRITVWFQNRRAKWRRIECREKTDRFTTKPNYQTNLSGEGTVPTILKNSFKNLCSNINFDNDMVRKKISPNQYHGKIEEYNSYLTFTNGTSNEKCQSFSSSINNNFNYQQFSTRGEEVSNCLNTRNSMNDIVNNPSFAINNNMPYVMNTTSARMIFNYDDKNCFFS</sequence>
<keyword evidence="12" id="KW-1185">Reference proteome</keyword>
<dbReference type="InterPro" id="IPR001356">
    <property type="entry name" value="HD"/>
</dbReference>
<evidence type="ECO:0000256" key="7">
    <source>
        <dbReference type="ARBA" id="ARBA00023242"/>
    </source>
</evidence>
<dbReference type="SMART" id="SM00389">
    <property type="entry name" value="HOX"/>
    <property type="match status" value="1"/>
</dbReference>
<comment type="subcellular location">
    <subcellularLocation>
        <location evidence="1 9 10">Nucleus</location>
    </subcellularLocation>
</comment>
<evidence type="ECO:0000256" key="4">
    <source>
        <dbReference type="ARBA" id="ARBA00014974"/>
    </source>
</evidence>
<dbReference type="SUPFAM" id="SSF53067">
    <property type="entry name" value="Actin-like ATPase domain"/>
    <property type="match status" value="2"/>
</dbReference>
<evidence type="ECO:0000256" key="5">
    <source>
        <dbReference type="ARBA" id="ARBA00023125"/>
    </source>
</evidence>
<feature type="DNA-binding region" description="Homeobox" evidence="9">
    <location>
        <begin position="326"/>
        <end position="385"/>
    </location>
</feature>
<evidence type="ECO:0000256" key="2">
    <source>
        <dbReference type="ARBA" id="ARBA00006198"/>
    </source>
</evidence>
<proteinExistence type="inferred from homology"/>
<comment type="similarity">
    <text evidence="2">Belongs to the eukaryotic-type N-acetylglucosamine kinase family.</text>
</comment>